<dbReference type="Proteomes" id="UP000001784">
    <property type="component" value="Chromosome"/>
</dbReference>
<gene>
    <name evidence="1" type="ordered locus">Sfum_0734</name>
</gene>
<organism evidence="1 2">
    <name type="scientific">Syntrophobacter fumaroxidans (strain DSM 10017 / MPOB)</name>
    <dbReference type="NCBI Taxonomy" id="335543"/>
    <lineage>
        <taxon>Bacteria</taxon>
        <taxon>Pseudomonadati</taxon>
        <taxon>Thermodesulfobacteriota</taxon>
        <taxon>Syntrophobacteria</taxon>
        <taxon>Syntrophobacterales</taxon>
        <taxon>Syntrophobacteraceae</taxon>
        <taxon>Syntrophobacter</taxon>
    </lineage>
</organism>
<evidence type="ECO:0000313" key="1">
    <source>
        <dbReference type="EMBL" id="ABK16432.1"/>
    </source>
</evidence>
<reference evidence="1 2" key="1">
    <citation type="submission" date="2006-10" db="EMBL/GenBank/DDBJ databases">
        <title>Complete sequence of Syntrophobacter fumaroxidans MPOB.</title>
        <authorList>
            <consortium name="US DOE Joint Genome Institute"/>
            <person name="Copeland A."/>
            <person name="Lucas S."/>
            <person name="Lapidus A."/>
            <person name="Barry K."/>
            <person name="Detter J.C."/>
            <person name="Glavina del Rio T."/>
            <person name="Hammon N."/>
            <person name="Israni S."/>
            <person name="Pitluck S."/>
            <person name="Goltsman E.G."/>
            <person name="Martinez M."/>
            <person name="Schmutz J."/>
            <person name="Larimer F."/>
            <person name="Land M."/>
            <person name="Hauser L."/>
            <person name="Kyrpides N."/>
            <person name="Kim E."/>
            <person name="Boone D.R."/>
            <person name="Brockman F."/>
            <person name="Culley D."/>
            <person name="Ferry J."/>
            <person name="Gunsalus R."/>
            <person name="McInerney M.J."/>
            <person name="Morrison M."/>
            <person name="Plugge C."/>
            <person name="Rohlin L."/>
            <person name="Scholten J."/>
            <person name="Sieber J."/>
            <person name="Stams A.J.M."/>
            <person name="Worm P."/>
            <person name="Henstra A.M."/>
            <person name="Richardson P."/>
        </authorList>
    </citation>
    <scope>NUCLEOTIDE SEQUENCE [LARGE SCALE GENOMIC DNA]</scope>
    <source>
        <strain evidence="2">DSM 10017 / MPOB</strain>
    </source>
</reference>
<keyword evidence="2" id="KW-1185">Reference proteome</keyword>
<sequence length="474" mass="54470">MSSIENLLDNTHRSMIRALLTCLGDATKVTIYNIGPMPTLQAVRRTSGERLEGSDEIVWGVPTASDYAYPGKSWEEYKDRPDHVLEAMGWCVEKQESWTAENPFDDVRSVRKQLRGEPEDFYHMEPVLVKKTDLYGADTACLEYPLDFQGKRIWQDTEFVVAAVIKIHFRPFTIRRDDRSTKIIRELSRSLGTELLSLYLHEDLLTAQKDFARQRLESCQELAHELRNTMIKFGFVFSVVNAQIGMIRQAWEEELRKAFPDLEWKQALLDRLSRLIRSKLPLRDAGGALTRQCEALLAAQEELALQSLLPAQEQSWLMNRIWPKWRKLMEGSSVWEREQMEISGLLEKLKRSLALGQDPDLAGRIGHIPRSLVEEWVRLSYVDFTADRLRVLDDLLRFLENPALPVARRLQIRKSLQSLKVLVEIIPEMEEKANRMIQSLRYGNNVEKGIAGGRCEIPAFDSCSALPEGSVLSD</sequence>
<dbReference type="InParanoid" id="A0LG80"/>
<protein>
    <submittedName>
        <fullName evidence="1">Uncharacterized protein</fullName>
    </submittedName>
</protein>
<accession>A0LG80</accession>
<dbReference type="AlphaFoldDB" id="A0LG80"/>
<proteinExistence type="predicted"/>
<dbReference type="EMBL" id="CP000478">
    <property type="protein sequence ID" value="ABK16432.1"/>
    <property type="molecule type" value="Genomic_DNA"/>
</dbReference>
<dbReference type="RefSeq" id="WP_011697605.1">
    <property type="nucleotide sequence ID" value="NC_008554.1"/>
</dbReference>
<dbReference type="KEGG" id="sfu:Sfum_0734"/>
<name>A0LG80_SYNFM</name>
<evidence type="ECO:0000313" key="2">
    <source>
        <dbReference type="Proteomes" id="UP000001784"/>
    </source>
</evidence>
<dbReference type="HOGENOM" id="CLU_609600_0_0_7"/>